<dbReference type="EMBL" id="HBHX01046477">
    <property type="protein sequence ID" value="CAE0125748.1"/>
    <property type="molecule type" value="Transcribed_RNA"/>
</dbReference>
<sequence length="309" mass="32396">MTETPSKLRVLVTGASGFLGRHLLKSLADFDVTALYSSSTTFIADFPHIRSCTLDLSDAAATRALVTQCSPDAVIHLAAVSSPAACERAPDETTAINAPSALIETLSPTAFVIFLSTDQVYDGTVGKYTEESDAAPVNAYGRSKLAFEGALARALPSRSVSLRSSLILGGRAPGCAAKQSFLQFCDERLATGEVTEFFLDEVRSVVWVGDIVATITHFLRNGVSAETAGVYNMGGPEPVTRVQIGRAVAAHRGYNLELVAAVKRADVVPPTAVASPPDISMDSAALRRITGSQPATTLAQMLAAAFSAC</sequence>
<proteinExistence type="predicted"/>
<organism evidence="2">
    <name type="scientific">Haptolina ericina</name>
    <dbReference type="NCBI Taxonomy" id="156174"/>
    <lineage>
        <taxon>Eukaryota</taxon>
        <taxon>Haptista</taxon>
        <taxon>Haptophyta</taxon>
        <taxon>Prymnesiophyceae</taxon>
        <taxon>Prymnesiales</taxon>
        <taxon>Prymnesiaceae</taxon>
        <taxon>Haptolina</taxon>
    </lineage>
</organism>
<gene>
    <name evidence="2" type="ORF">HERI1096_LOCUS25728</name>
</gene>
<protein>
    <recommendedName>
        <fullName evidence="1">RmlD-like substrate binding domain-containing protein</fullName>
    </recommendedName>
</protein>
<name>A0A7S3F683_9EUKA</name>
<feature type="domain" description="RmlD-like substrate binding" evidence="1">
    <location>
        <begin position="9"/>
        <end position="295"/>
    </location>
</feature>
<dbReference type="Gene3D" id="3.40.50.720">
    <property type="entry name" value="NAD(P)-binding Rossmann-like Domain"/>
    <property type="match status" value="1"/>
</dbReference>
<reference evidence="2" key="1">
    <citation type="submission" date="2021-01" db="EMBL/GenBank/DDBJ databases">
        <authorList>
            <person name="Corre E."/>
            <person name="Pelletier E."/>
            <person name="Niang G."/>
            <person name="Scheremetjew M."/>
            <person name="Finn R."/>
            <person name="Kale V."/>
            <person name="Holt S."/>
            <person name="Cochrane G."/>
            <person name="Meng A."/>
            <person name="Brown T."/>
            <person name="Cohen L."/>
        </authorList>
    </citation>
    <scope>NUCLEOTIDE SEQUENCE</scope>
    <source>
        <strain evidence="2">CCMP281</strain>
    </source>
</reference>
<evidence type="ECO:0000259" key="1">
    <source>
        <dbReference type="Pfam" id="PF04321"/>
    </source>
</evidence>
<dbReference type="Pfam" id="PF04321">
    <property type="entry name" value="RmlD_sub_bind"/>
    <property type="match status" value="1"/>
</dbReference>
<dbReference type="InterPro" id="IPR029903">
    <property type="entry name" value="RmlD-like-bd"/>
</dbReference>
<dbReference type="SUPFAM" id="SSF51735">
    <property type="entry name" value="NAD(P)-binding Rossmann-fold domains"/>
    <property type="match status" value="1"/>
</dbReference>
<accession>A0A7S3F683</accession>
<evidence type="ECO:0000313" key="2">
    <source>
        <dbReference type="EMBL" id="CAE0125748.1"/>
    </source>
</evidence>
<dbReference type="PANTHER" id="PTHR43242">
    <property type="entry name" value="NAD(P)-BINDING ROSSMANN-FOLD SUPERFAMILY PROTEIN"/>
    <property type="match status" value="1"/>
</dbReference>
<dbReference type="PANTHER" id="PTHR43242:SF1">
    <property type="entry name" value="NAD(P)-BINDING ROSSMANN-FOLD SUPERFAMILY PROTEIN"/>
    <property type="match status" value="1"/>
</dbReference>
<dbReference type="AlphaFoldDB" id="A0A7S3F683"/>
<dbReference type="InterPro" id="IPR036291">
    <property type="entry name" value="NAD(P)-bd_dom_sf"/>
</dbReference>